<keyword evidence="8" id="KW-1185">Reference proteome</keyword>
<name>F7PNV4_9EURY</name>
<accession>F7PNV4</accession>
<dbReference type="InterPro" id="IPR010502">
    <property type="entry name" value="Carb-bd_dom_fam9"/>
</dbReference>
<dbReference type="InterPro" id="IPR017853">
    <property type="entry name" value="GH"/>
</dbReference>
<evidence type="ECO:0000313" key="5">
    <source>
        <dbReference type="EMBL" id="CCQ33656.1"/>
    </source>
</evidence>
<dbReference type="InterPro" id="IPR003961">
    <property type="entry name" value="FN3_dom"/>
</dbReference>
<dbReference type="Pfam" id="PF00150">
    <property type="entry name" value="Cellulase"/>
    <property type="match status" value="1"/>
</dbReference>
<evidence type="ECO:0000313" key="7">
    <source>
        <dbReference type="Proteomes" id="UP000003861"/>
    </source>
</evidence>
<dbReference type="Proteomes" id="UP000003861">
    <property type="component" value="Unassembled WGS sequence"/>
</dbReference>
<dbReference type="OrthoDB" id="8638at2157"/>
<dbReference type="CDD" id="cd00063">
    <property type="entry name" value="FN3"/>
    <property type="match status" value="1"/>
</dbReference>
<dbReference type="EC" id="3.2.1.4" evidence="5 6"/>
<dbReference type="eggNOG" id="arCOG07700">
    <property type="taxonomic scope" value="Archaea"/>
</dbReference>
<dbReference type="KEGG" id="hti:HTIA_1529"/>
<sequence length="643" mass="71810">MRRRTFLNGTVAATTGLAGCFGLSDSRERTTSESGPPPLHVEGRWLVDPDGRRVVLRGVNVPDPWWGDTYADLRGKGYWETLGLATDDDAGWHTDVVRVPVEPRSIREVGIETLAEEYLDRVVETTRERGRYVIIDYHAIEPYDTETIDERIRRFWNHIGPRYAEEGHVLYELFNEPTEPRGEGRDTWQRWREVAQPWVDLLRDRAPETPIIVGSPAWSSMVRFAPEEPFEGENLIYSAHLFPSTNTEFWEPQYGDPSFDVPVFIDEWGYIDDDRTGIEPHMIGTTDGWGRPFRTWIDSHPNVNWTAWVFDSEWMPRMFDTEWNLLGGNDYMGVFAKEWLADTRDSHPLGPDEANEPPSAPSVEISDVGPTTATITWQHESEGGQPAAQFRVTVAGRQPQILRGASESVTVRGLRPAETSEVTVVAVDGYGNRSPPGRVTVETANAAATTIPATNSSPSIDGELGDTWIRTTPYDLSTWTIEPTDSVDLAAEWRALWDDTALYLGVSVTDEDIDTDADEVWRNDAAELYLDLDSSREESYDGNDDLQLVFPRDGGVQAGANSAPIADAVQVASVEVEGGWRVETAVPWAAYEVEPSPGDRIGFDIHVIDGGGESRSKRSWAADSDVAWEHPRAFGIVELGTSE</sequence>
<dbReference type="HOGENOM" id="CLU_436569_0_0_2"/>
<dbReference type="STRING" id="1033806.HTIA_1529"/>
<feature type="region of interest" description="Disordered" evidence="3">
    <location>
        <begin position="345"/>
        <end position="366"/>
    </location>
</feature>
<dbReference type="SUPFAM" id="SSF51445">
    <property type="entry name" value="(Trans)glycosidases"/>
    <property type="match status" value="1"/>
</dbReference>
<dbReference type="GO" id="GO:0008810">
    <property type="term" value="F:cellulase activity"/>
    <property type="evidence" value="ECO:0007669"/>
    <property type="project" value="UniProtKB-EC"/>
</dbReference>
<evidence type="ECO:0000256" key="2">
    <source>
        <dbReference type="ARBA" id="ARBA00023295"/>
    </source>
</evidence>
<dbReference type="GeneID" id="23799919"/>
<dbReference type="Pfam" id="PF06452">
    <property type="entry name" value="CBM9_1"/>
    <property type="match status" value="1"/>
</dbReference>
<dbReference type="InterPro" id="IPR018087">
    <property type="entry name" value="Glyco_hydro_5_CS"/>
</dbReference>
<dbReference type="PANTHER" id="PTHR34142">
    <property type="entry name" value="ENDO-BETA-1,4-GLUCANASE A"/>
    <property type="match status" value="1"/>
</dbReference>
<dbReference type="PROSITE" id="PS50853">
    <property type="entry name" value="FN3"/>
    <property type="match status" value="1"/>
</dbReference>
<reference evidence="6 7" key="1">
    <citation type="journal article" date="2011" name="J. Bacteriol.">
        <title>Genome sequence of Halorhabdus tiamatea, the first archaeon isolated from a deep-sea anoxic brine lake.</title>
        <authorList>
            <person name="Antunes A."/>
            <person name="Alam I."/>
            <person name="Bajic V.B."/>
            <person name="Stingl U."/>
        </authorList>
    </citation>
    <scope>NUCLEOTIDE SEQUENCE [LARGE SCALE GENOMIC DNA]</scope>
    <source>
        <strain evidence="6 7">SARL4B</strain>
    </source>
</reference>
<proteinExistence type="predicted"/>
<evidence type="ECO:0000256" key="3">
    <source>
        <dbReference type="SAM" id="MobiDB-lite"/>
    </source>
</evidence>
<evidence type="ECO:0000313" key="8">
    <source>
        <dbReference type="Proteomes" id="UP000015381"/>
    </source>
</evidence>
<dbReference type="Gene3D" id="2.60.40.10">
    <property type="entry name" value="Immunoglobulins"/>
    <property type="match status" value="1"/>
</dbReference>
<keyword evidence="2 6" id="KW-0326">Glycosidase</keyword>
<dbReference type="SUPFAM" id="SSF49265">
    <property type="entry name" value="Fibronectin type III"/>
    <property type="match status" value="1"/>
</dbReference>
<dbReference type="SMART" id="SM00060">
    <property type="entry name" value="FN3"/>
    <property type="match status" value="1"/>
</dbReference>
<dbReference type="RefSeq" id="WP_008527732.1">
    <property type="nucleotide sequence ID" value="NC_021921.1"/>
</dbReference>
<dbReference type="Pfam" id="PF00041">
    <property type="entry name" value="fn3"/>
    <property type="match status" value="1"/>
</dbReference>
<dbReference type="PANTHER" id="PTHR34142:SF1">
    <property type="entry name" value="GLYCOSIDE HYDROLASE FAMILY 5 DOMAIN-CONTAINING PROTEIN"/>
    <property type="match status" value="1"/>
</dbReference>
<reference evidence="6 7" key="2">
    <citation type="journal article" date="2013" name="PLoS ONE">
        <title>INDIGO - INtegrated Data Warehouse of MIcrobial GenOmes with Examples from the Red Sea Extremophiles.</title>
        <authorList>
            <person name="Alam I."/>
            <person name="Antunes A."/>
            <person name="Kamau A.A."/>
            <person name="Ba Alawi W."/>
            <person name="Kalkatawi M."/>
            <person name="Stingl U."/>
            <person name="Bajic V.B."/>
        </authorList>
    </citation>
    <scope>NUCLEOTIDE SEQUENCE [LARGE SCALE GENOMIC DNA]</scope>
    <source>
        <strain evidence="6 7">SARL4B</strain>
    </source>
</reference>
<evidence type="ECO:0000313" key="6">
    <source>
        <dbReference type="EMBL" id="ERJ06735.1"/>
    </source>
</evidence>
<dbReference type="PROSITE" id="PS00659">
    <property type="entry name" value="GLYCOSYL_HYDROL_F5"/>
    <property type="match status" value="1"/>
</dbReference>
<dbReference type="EMBL" id="AFNT02000010">
    <property type="protein sequence ID" value="ERJ06735.1"/>
    <property type="molecule type" value="Genomic_DNA"/>
</dbReference>
<dbReference type="eggNOG" id="arCOG05978">
    <property type="taxonomic scope" value="Archaea"/>
</dbReference>
<evidence type="ECO:0000259" key="4">
    <source>
        <dbReference type="PROSITE" id="PS50853"/>
    </source>
</evidence>
<gene>
    <name evidence="6" type="ORF">HLRTI_001151</name>
    <name evidence="5" type="ORF">HTIA_1529</name>
</gene>
<dbReference type="PROSITE" id="PS51257">
    <property type="entry name" value="PROKAR_LIPOPROTEIN"/>
    <property type="match status" value="1"/>
</dbReference>
<dbReference type="InterPro" id="IPR036116">
    <property type="entry name" value="FN3_sf"/>
</dbReference>
<keyword evidence="1 6" id="KW-0378">Hydrolase</keyword>
<dbReference type="Gene3D" id="3.20.20.80">
    <property type="entry name" value="Glycosidases"/>
    <property type="match status" value="1"/>
</dbReference>
<dbReference type="SUPFAM" id="SSF49344">
    <property type="entry name" value="CBD9-like"/>
    <property type="match status" value="1"/>
</dbReference>
<dbReference type="EMBL" id="HF571520">
    <property type="protein sequence ID" value="CCQ33656.1"/>
    <property type="molecule type" value="Genomic_DNA"/>
</dbReference>
<dbReference type="GO" id="GO:0030246">
    <property type="term" value="F:carbohydrate binding"/>
    <property type="evidence" value="ECO:0007669"/>
    <property type="project" value="InterPro"/>
</dbReference>
<dbReference type="InterPro" id="IPR013783">
    <property type="entry name" value="Ig-like_fold"/>
</dbReference>
<reference evidence="5 8" key="3">
    <citation type="journal article" date="2014" name="Environ. Microbiol.">
        <title>Halorhabdus tiamatea: proteogenomics and glycosidase activity measurements identify the first cultivated euryarchaeon from a deep-sea anoxic brine lake as potential polysaccharide degrader.</title>
        <authorList>
            <person name="Werner J."/>
            <person name="Ferrer M."/>
            <person name="Michel G."/>
            <person name="Mann A.J."/>
            <person name="Huang S."/>
            <person name="Juarez S."/>
            <person name="Ciordia S."/>
            <person name="Albar J.P."/>
            <person name="Alcaide M."/>
            <person name="La Cono V."/>
            <person name="Yakimov M.M."/>
            <person name="Antunes A."/>
            <person name="Taborda M."/>
            <person name="Da Costa M.S."/>
            <person name="Amann R.I."/>
            <person name="Gloeckner F.O."/>
            <person name="Golyshina O.V."/>
            <person name="Golyshin P.N."/>
            <person name="Teeling H."/>
        </authorList>
    </citation>
    <scope>NUCLEOTIDE SEQUENCE [LARGE SCALE GENOMIC DNA]</scope>
    <source>
        <strain evidence="8">SARL4B</strain>
        <strain evidence="5">Type strain: SARL4B</strain>
    </source>
</reference>
<dbReference type="Proteomes" id="UP000015381">
    <property type="component" value="Chromosome I"/>
</dbReference>
<protein>
    <submittedName>
        <fullName evidence="5">Beta-1,4-glucanase, family GH5-Fn3</fullName>
        <ecNumber evidence="5 6">3.2.1.4</ecNumber>
    </submittedName>
    <submittedName>
        <fullName evidence="6">Endoglucanase protein</fullName>
    </submittedName>
</protein>
<dbReference type="AlphaFoldDB" id="F7PNV4"/>
<feature type="domain" description="Fibronectin type-III" evidence="4">
    <location>
        <begin position="357"/>
        <end position="447"/>
    </location>
</feature>
<organism evidence="6 7">
    <name type="scientific">Halorhabdus tiamatea SARL4B</name>
    <dbReference type="NCBI Taxonomy" id="1033806"/>
    <lineage>
        <taxon>Archaea</taxon>
        <taxon>Methanobacteriati</taxon>
        <taxon>Methanobacteriota</taxon>
        <taxon>Stenosarchaea group</taxon>
        <taxon>Halobacteria</taxon>
        <taxon>Halobacteriales</taxon>
        <taxon>Haloarculaceae</taxon>
        <taxon>Halorhabdus</taxon>
    </lineage>
</organism>
<evidence type="ECO:0000256" key="1">
    <source>
        <dbReference type="ARBA" id="ARBA00022801"/>
    </source>
</evidence>
<dbReference type="GO" id="GO:0000272">
    <property type="term" value="P:polysaccharide catabolic process"/>
    <property type="evidence" value="ECO:0007669"/>
    <property type="project" value="InterPro"/>
</dbReference>
<dbReference type="Gene3D" id="2.60.40.1190">
    <property type="match status" value="1"/>
</dbReference>
<dbReference type="InterPro" id="IPR001547">
    <property type="entry name" value="Glyco_hydro_5"/>
</dbReference>